<evidence type="ECO:0000313" key="1">
    <source>
        <dbReference type="EMBL" id="KAI0084097.1"/>
    </source>
</evidence>
<reference evidence="1" key="1">
    <citation type="journal article" date="2021" name="Environ. Microbiol.">
        <title>Gene family expansions and transcriptome signatures uncover fungal adaptations to wood decay.</title>
        <authorList>
            <person name="Hage H."/>
            <person name="Miyauchi S."/>
            <person name="Viragh M."/>
            <person name="Drula E."/>
            <person name="Min B."/>
            <person name="Chaduli D."/>
            <person name="Navarro D."/>
            <person name="Favel A."/>
            <person name="Norest M."/>
            <person name="Lesage-Meessen L."/>
            <person name="Balint B."/>
            <person name="Merenyi Z."/>
            <person name="de Eugenio L."/>
            <person name="Morin E."/>
            <person name="Martinez A.T."/>
            <person name="Baldrian P."/>
            <person name="Stursova M."/>
            <person name="Martinez M.J."/>
            <person name="Novotny C."/>
            <person name="Magnuson J.K."/>
            <person name="Spatafora J.W."/>
            <person name="Maurice S."/>
            <person name="Pangilinan J."/>
            <person name="Andreopoulos W."/>
            <person name="LaButti K."/>
            <person name="Hundley H."/>
            <person name="Na H."/>
            <person name="Kuo A."/>
            <person name="Barry K."/>
            <person name="Lipzen A."/>
            <person name="Henrissat B."/>
            <person name="Riley R."/>
            <person name="Ahrendt S."/>
            <person name="Nagy L.G."/>
            <person name="Grigoriev I.V."/>
            <person name="Martin F."/>
            <person name="Rosso M.N."/>
        </authorList>
    </citation>
    <scope>NUCLEOTIDE SEQUENCE</scope>
    <source>
        <strain evidence="1">CBS 384.51</strain>
    </source>
</reference>
<name>A0ACB8TQ05_9APHY</name>
<gene>
    <name evidence="1" type="ORF">BDY19DRAFT_899000</name>
</gene>
<sequence length="435" mass="48102">MSPPYVSIGLSVCRRCSPFVRAYPSPARYSSTVHGRSNPLEFASFFFHNAQWKSTASVTTTKYASPPQSRRSTRAAIEPVSLASYKPTEVLTTRRLFKIYTQLSKSQLTTLVVLTAMGGVALSPLPTTVPVLLATAFGTALCSASANSLNQLQEIPFDAQMARTRNRPLVRRAITPVHATCFATVTGISGPLLLWTMVNPTTAWLGILNIALYAGPYTWLKRSTIWNTWLGSIVGAIPPLMGWTACGGHLLPSPDHPITLFLPSFLTASPIDGLLIDNPLAPFALFMVLFSWQFPHFNALSHFVRESYAQAGYHMLCITNPLKNRLVAFRHALLFVPICSVLVPLSGLTTWAFALTSLVPNTILVQAAWKFYKTGSGKHARVLFQHSLWFLPVILGLMMFHKQGMDWLSWIGWRTEEDRNNIHPTVTPVPVPPTN</sequence>
<proteinExistence type="predicted"/>
<organism evidence="1 2">
    <name type="scientific">Irpex rosettiformis</name>
    <dbReference type="NCBI Taxonomy" id="378272"/>
    <lineage>
        <taxon>Eukaryota</taxon>
        <taxon>Fungi</taxon>
        <taxon>Dikarya</taxon>
        <taxon>Basidiomycota</taxon>
        <taxon>Agaricomycotina</taxon>
        <taxon>Agaricomycetes</taxon>
        <taxon>Polyporales</taxon>
        <taxon>Irpicaceae</taxon>
        <taxon>Irpex</taxon>
    </lineage>
</organism>
<keyword evidence="2" id="KW-1185">Reference proteome</keyword>
<evidence type="ECO:0000313" key="2">
    <source>
        <dbReference type="Proteomes" id="UP001055072"/>
    </source>
</evidence>
<accession>A0ACB8TQ05</accession>
<protein>
    <submittedName>
        <fullName evidence="1">Protoheme IX farnesyltransferase</fullName>
    </submittedName>
</protein>
<dbReference type="EMBL" id="MU274947">
    <property type="protein sequence ID" value="KAI0084097.1"/>
    <property type="molecule type" value="Genomic_DNA"/>
</dbReference>
<comment type="caution">
    <text evidence="1">The sequence shown here is derived from an EMBL/GenBank/DDBJ whole genome shotgun (WGS) entry which is preliminary data.</text>
</comment>
<dbReference type="Proteomes" id="UP001055072">
    <property type="component" value="Unassembled WGS sequence"/>
</dbReference>